<comment type="cofactor">
    <cofactor evidence="2 6">
        <name>a divalent metal cation</name>
        <dbReference type="ChEBI" id="CHEBI:60240"/>
    </cofactor>
</comment>
<protein>
    <recommendedName>
        <fullName evidence="6">Trehalose 6-phosphate phosphatase</fullName>
        <ecNumber evidence="6">3.1.3.12</ecNumber>
    </recommendedName>
</protein>
<proteinExistence type="inferred from homology"/>
<dbReference type="EC" id="3.1.3.12" evidence="6"/>
<accession>A0AAD3DN01</accession>
<evidence type="ECO:0000256" key="5">
    <source>
        <dbReference type="ARBA" id="ARBA00022801"/>
    </source>
</evidence>
<dbReference type="InterPro" id="IPR023214">
    <property type="entry name" value="HAD_sf"/>
</dbReference>
<dbReference type="EMBL" id="BMAR01000006">
    <property type="protein sequence ID" value="GFR43568.1"/>
    <property type="molecule type" value="Genomic_DNA"/>
</dbReference>
<dbReference type="InterPro" id="IPR044651">
    <property type="entry name" value="OTSB-like"/>
</dbReference>
<dbReference type="PANTHER" id="PTHR43768:SF3">
    <property type="entry name" value="TREHALOSE 6-PHOSPHATE PHOSPHATASE"/>
    <property type="match status" value="1"/>
</dbReference>
<gene>
    <name evidence="7" type="ORF">Agub_g4662</name>
</gene>
<dbReference type="Pfam" id="PF02358">
    <property type="entry name" value="Trehalose_PPase"/>
    <property type="match status" value="1"/>
</dbReference>
<dbReference type="Proteomes" id="UP001054857">
    <property type="component" value="Unassembled WGS sequence"/>
</dbReference>
<reference evidence="7 8" key="1">
    <citation type="journal article" date="2021" name="Sci. Rep.">
        <title>Genome sequencing of the multicellular alga Astrephomene provides insights into convergent evolution of germ-soma differentiation.</title>
        <authorList>
            <person name="Yamashita S."/>
            <person name="Yamamoto K."/>
            <person name="Matsuzaki R."/>
            <person name="Suzuki S."/>
            <person name="Yamaguchi H."/>
            <person name="Hirooka S."/>
            <person name="Minakuchi Y."/>
            <person name="Miyagishima S."/>
            <person name="Kawachi M."/>
            <person name="Toyoda A."/>
            <person name="Nozaki H."/>
        </authorList>
    </citation>
    <scope>NUCLEOTIDE SEQUENCE [LARGE SCALE GENOMIC DNA]</scope>
    <source>
        <strain evidence="7 8">NIES-4017</strain>
    </source>
</reference>
<name>A0AAD3DN01_9CHLO</name>
<evidence type="ECO:0000256" key="4">
    <source>
        <dbReference type="ARBA" id="ARBA00008770"/>
    </source>
</evidence>
<evidence type="ECO:0000256" key="2">
    <source>
        <dbReference type="ARBA" id="ARBA00001968"/>
    </source>
</evidence>
<dbReference type="PANTHER" id="PTHR43768">
    <property type="entry name" value="TREHALOSE 6-PHOSPHATE PHOSPHATASE"/>
    <property type="match status" value="1"/>
</dbReference>
<dbReference type="FunFam" id="3.30.70.1020:FF:000004">
    <property type="entry name" value="Trehalose 6-phosphate phosphatase"/>
    <property type="match status" value="1"/>
</dbReference>
<evidence type="ECO:0000313" key="8">
    <source>
        <dbReference type="Proteomes" id="UP001054857"/>
    </source>
</evidence>
<dbReference type="GO" id="GO:0004805">
    <property type="term" value="F:trehalose-phosphatase activity"/>
    <property type="evidence" value="ECO:0007669"/>
    <property type="project" value="UniProtKB-EC"/>
</dbReference>
<dbReference type="Gene3D" id="3.40.50.1000">
    <property type="entry name" value="HAD superfamily/HAD-like"/>
    <property type="match status" value="1"/>
</dbReference>
<dbReference type="InterPro" id="IPR003337">
    <property type="entry name" value="Trehalose_PPase"/>
</dbReference>
<dbReference type="NCBIfam" id="TIGR00685">
    <property type="entry name" value="T6PP"/>
    <property type="match status" value="1"/>
</dbReference>
<dbReference type="InterPro" id="IPR036412">
    <property type="entry name" value="HAD-like_sf"/>
</dbReference>
<evidence type="ECO:0000256" key="6">
    <source>
        <dbReference type="RuleBase" id="RU361117"/>
    </source>
</evidence>
<comment type="similarity">
    <text evidence="4 6">Belongs to the trehalose phosphatase family.</text>
</comment>
<keyword evidence="8" id="KW-1185">Reference proteome</keyword>
<dbReference type="GO" id="GO:0005992">
    <property type="term" value="P:trehalose biosynthetic process"/>
    <property type="evidence" value="ECO:0007669"/>
    <property type="project" value="InterPro"/>
</dbReference>
<sequence length="399" mass="43048">MWRSYSSAQPGNSPGCFPNAAALFGPTSRASFELGEDDAQNSSKVRMVSRVANGFRSSSLPTSFVQGEQAESEEAAQAYAAWQESHPCILTHFDSFKAAVEGKRLAVFLDYDGTLTPIVSNPDEAKMSEEMRDVVRSVARAFPTAIISGRGREKVEGFVQLKELFYAGSHGMDIVGPRVRADGCCASSSDVFQSAFQPAAHFRPLIDDVYERLRERLKDVPGSSVEHNNFCVSAHFRNCPGEAWQTVISTVEELVGQHEELRMTRGRKVVEVRPKVDWHKGTALSHLVQALGLHSQPDVVAIYVGDDHTDEDAFRTLEETQQGFGILVSTRAKPTRARFTVRDPACVQAFLSGIVEWSKSGSNGWHANPHCNGWSMAGAAGAAAAAAAAGGTGAAGATV</sequence>
<dbReference type="NCBIfam" id="TIGR01484">
    <property type="entry name" value="HAD-SF-IIB"/>
    <property type="match status" value="1"/>
</dbReference>
<evidence type="ECO:0000256" key="3">
    <source>
        <dbReference type="ARBA" id="ARBA00005199"/>
    </source>
</evidence>
<keyword evidence="5 6" id="KW-0378">Hydrolase</keyword>
<comment type="pathway">
    <text evidence="3 6">Glycan biosynthesis; trehalose biosynthesis.</text>
</comment>
<evidence type="ECO:0000256" key="1">
    <source>
        <dbReference type="ARBA" id="ARBA00000500"/>
    </source>
</evidence>
<evidence type="ECO:0000313" key="7">
    <source>
        <dbReference type="EMBL" id="GFR43568.1"/>
    </source>
</evidence>
<dbReference type="CDD" id="cd01627">
    <property type="entry name" value="HAD_TPP"/>
    <property type="match status" value="1"/>
</dbReference>
<dbReference type="InterPro" id="IPR006379">
    <property type="entry name" value="HAD-SF_hydro_IIB"/>
</dbReference>
<dbReference type="AlphaFoldDB" id="A0AAD3DN01"/>
<comment type="catalytic activity">
    <reaction evidence="1 6">
        <text>alpha,alpha-trehalose 6-phosphate + H2O = alpha,alpha-trehalose + phosphate</text>
        <dbReference type="Rhea" id="RHEA:23420"/>
        <dbReference type="ChEBI" id="CHEBI:15377"/>
        <dbReference type="ChEBI" id="CHEBI:16551"/>
        <dbReference type="ChEBI" id="CHEBI:43474"/>
        <dbReference type="ChEBI" id="CHEBI:58429"/>
        <dbReference type="EC" id="3.1.3.12"/>
    </reaction>
</comment>
<dbReference type="Gene3D" id="3.30.70.1020">
    <property type="entry name" value="Trehalose-6-phosphate phosphatase related protein, domain 2"/>
    <property type="match status" value="1"/>
</dbReference>
<comment type="function">
    <text evidence="6">Removes the phosphate from trehalose 6-phosphate to produce free trehalose.</text>
</comment>
<dbReference type="SUPFAM" id="SSF56784">
    <property type="entry name" value="HAD-like"/>
    <property type="match status" value="1"/>
</dbReference>
<organism evidence="7 8">
    <name type="scientific">Astrephomene gubernaculifera</name>
    <dbReference type="NCBI Taxonomy" id="47775"/>
    <lineage>
        <taxon>Eukaryota</taxon>
        <taxon>Viridiplantae</taxon>
        <taxon>Chlorophyta</taxon>
        <taxon>core chlorophytes</taxon>
        <taxon>Chlorophyceae</taxon>
        <taxon>CS clade</taxon>
        <taxon>Chlamydomonadales</taxon>
        <taxon>Astrephomenaceae</taxon>
        <taxon>Astrephomene</taxon>
    </lineage>
</organism>
<comment type="caution">
    <text evidence="7">The sequence shown here is derived from an EMBL/GenBank/DDBJ whole genome shotgun (WGS) entry which is preliminary data.</text>
</comment>